<reference evidence="5 6" key="1">
    <citation type="submission" date="2019-06" db="EMBL/GenBank/DDBJ databases">
        <title>Whole genome shotgun sequence of Brevibacillus reuszeri NBRC 15719.</title>
        <authorList>
            <person name="Hosoyama A."/>
            <person name="Uohara A."/>
            <person name="Ohji S."/>
            <person name="Ichikawa N."/>
        </authorList>
    </citation>
    <scope>NUCLEOTIDE SEQUENCE [LARGE SCALE GENOMIC DNA]</scope>
    <source>
        <strain evidence="5 6">NBRC 15719</strain>
    </source>
</reference>
<accession>A0ABQ0TK19</accession>
<dbReference type="Proteomes" id="UP000319578">
    <property type="component" value="Unassembled WGS sequence"/>
</dbReference>
<comment type="caution">
    <text evidence="5">The sequence shown here is derived from an EMBL/GenBank/DDBJ whole genome shotgun (WGS) entry which is preliminary data.</text>
</comment>
<feature type="transmembrane region" description="Helical" evidence="3">
    <location>
        <begin position="52"/>
        <end position="71"/>
    </location>
</feature>
<dbReference type="EMBL" id="BJON01000008">
    <property type="protein sequence ID" value="GED68250.1"/>
    <property type="molecule type" value="Genomic_DNA"/>
</dbReference>
<dbReference type="PANTHER" id="PTHR22911:SF76">
    <property type="entry name" value="EAMA DOMAIN-CONTAINING PROTEIN"/>
    <property type="match status" value="1"/>
</dbReference>
<evidence type="ECO:0000256" key="3">
    <source>
        <dbReference type="SAM" id="Phobius"/>
    </source>
</evidence>
<feature type="transmembrane region" description="Helical" evidence="3">
    <location>
        <begin position="138"/>
        <end position="157"/>
    </location>
</feature>
<feature type="transmembrane region" description="Helical" evidence="3">
    <location>
        <begin position="83"/>
        <end position="102"/>
    </location>
</feature>
<evidence type="ECO:0000256" key="1">
    <source>
        <dbReference type="ARBA" id="ARBA00004127"/>
    </source>
</evidence>
<gene>
    <name evidence="5" type="ORF">BRE01_19520</name>
</gene>
<dbReference type="SUPFAM" id="SSF103481">
    <property type="entry name" value="Multidrug resistance efflux transporter EmrE"/>
    <property type="match status" value="2"/>
</dbReference>
<feature type="domain" description="EamA" evidence="4">
    <location>
        <begin position="167"/>
        <end position="301"/>
    </location>
</feature>
<feature type="transmembrane region" description="Helical" evidence="3">
    <location>
        <begin position="108"/>
        <end position="131"/>
    </location>
</feature>
<dbReference type="InterPro" id="IPR037185">
    <property type="entry name" value="EmrE-like"/>
</dbReference>
<keyword evidence="3" id="KW-0812">Transmembrane</keyword>
<organism evidence="5 6">
    <name type="scientific">Brevibacillus reuszeri</name>
    <dbReference type="NCBI Taxonomy" id="54915"/>
    <lineage>
        <taxon>Bacteria</taxon>
        <taxon>Bacillati</taxon>
        <taxon>Bacillota</taxon>
        <taxon>Bacilli</taxon>
        <taxon>Bacillales</taxon>
        <taxon>Paenibacillaceae</taxon>
        <taxon>Brevibacillus</taxon>
    </lineage>
</organism>
<evidence type="ECO:0000256" key="2">
    <source>
        <dbReference type="ARBA" id="ARBA00007362"/>
    </source>
</evidence>
<feature type="transmembrane region" description="Helical" evidence="3">
    <location>
        <begin position="20"/>
        <end position="40"/>
    </location>
</feature>
<evidence type="ECO:0000313" key="6">
    <source>
        <dbReference type="Proteomes" id="UP000319578"/>
    </source>
</evidence>
<comment type="subcellular location">
    <subcellularLocation>
        <location evidence="1">Endomembrane system</location>
        <topology evidence="1">Multi-pass membrane protein</topology>
    </subcellularLocation>
</comment>
<proteinExistence type="inferred from homology"/>
<evidence type="ECO:0000313" key="5">
    <source>
        <dbReference type="EMBL" id="GED68250.1"/>
    </source>
</evidence>
<feature type="domain" description="EamA" evidence="4">
    <location>
        <begin position="23"/>
        <end position="155"/>
    </location>
</feature>
<evidence type="ECO:0000259" key="4">
    <source>
        <dbReference type="Pfam" id="PF00892"/>
    </source>
</evidence>
<keyword evidence="3" id="KW-1133">Transmembrane helix</keyword>
<feature type="transmembrane region" description="Helical" evidence="3">
    <location>
        <begin position="163"/>
        <end position="185"/>
    </location>
</feature>
<sequence length="326" mass="35388">MDESAQEGVHMEKSLDKPLFPPYLALLIGVIAISTSAIFVKLSAAPAPIIATYRLVFSVVLTLPFLFWNRGAVSEIVKMPKKVWLLCLLSGAFLASHFLLWFESLNYTSVASSTVLVTLQPLFAFIGGYFFFGEKVRLLALTGGLLAVVGSFVIGWGDFQVGGMALLGDALALLGAATVTGYWLVGQYVRQHMSSFAYTLVVYSATSLILVAYDLVLGYPLIGYPAADWGWFFCLALFPTLLGHSIFNWIIKWLNTTTISMGILGEPIGTAILAYFILGEVVTLPQWIGGLIIIAGIYLFIRYNQSAKGVSTDESKPAATSPEKLA</sequence>
<dbReference type="InterPro" id="IPR000620">
    <property type="entry name" value="EamA_dom"/>
</dbReference>
<feature type="transmembrane region" description="Helical" evidence="3">
    <location>
        <begin position="197"/>
        <end position="217"/>
    </location>
</feature>
<dbReference type="PANTHER" id="PTHR22911">
    <property type="entry name" value="ACYL-MALONYL CONDENSING ENZYME-RELATED"/>
    <property type="match status" value="1"/>
</dbReference>
<feature type="transmembrane region" description="Helical" evidence="3">
    <location>
        <begin position="284"/>
        <end position="301"/>
    </location>
</feature>
<dbReference type="Pfam" id="PF00892">
    <property type="entry name" value="EamA"/>
    <property type="match status" value="2"/>
</dbReference>
<protein>
    <submittedName>
        <fullName evidence="5">Membrane protein</fullName>
    </submittedName>
</protein>
<feature type="transmembrane region" description="Helical" evidence="3">
    <location>
        <begin position="229"/>
        <end position="251"/>
    </location>
</feature>
<feature type="transmembrane region" description="Helical" evidence="3">
    <location>
        <begin position="258"/>
        <end position="278"/>
    </location>
</feature>
<comment type="similarity">
    <text evidence="2">Belongs to the EamA transporter family.</text>
</comment>
<keyword evidence="3" id="KW-0472">Membrane</keyword>
<name>A0ABQ0TK19_9BACL</name>
<keyword evidence="6" id="KW-1185">Reference proteome</keyword>